<dbReference type="Pfam" id="PF11051">
    <property type="entry name" value="Mannosyl_trans3"/>
    <property type="match status" value="1"/>
</dbReference>
<comment type="pathway">
    <text evidence="2">Protein modification; protein glycosylation.</text>
</comment>
<dbReference type="GeneID" id="18875299"/>
<dbReference type="PANTHER" id="PTHR31392:SF1">
    <property type="entry name" value="ALPHA-1,3-MANNOSYLTRANSFERASE MNN1-RELATED"/>
    <property type="match status" value="1"/>
</dbReference>
<keyword evidence="13" id="KW-1185">Reference proteome</keyword>
<dbReference type="InterPro" id="IPR022751">
    <property type="entry name" value="Alpha_mannosyltransferase"/>
</dbReference>
<dbReference type="PANTHER" id="PTHR31392">
    <property type="entry name" value="ALPHA-1,3-MANNOSYLTRANSFERASE MNN1-RELATED"/>
    <property type="match status" value="1"/>
</dbReference>
<evidence type="ECO:0000256" key="8">
    <source>
        <dbReference type="ARBA" id="ARBA00022989"/>
    </source>
</evidence>
<evidence type="ECO:0000313" key="13">
    <source>
        <dbReference type="Proteomes" id="UP000000709"/>
    </source>
</evidence>
<evidence type="ECO:0000313" key="12">
    <source>
        <dbReference type="EMBL" id="EGW35824.1"/>
    </source>
</evidence>
<dbReference type="GO" id="GO:0006493">
    <property type="term" value="P:protein O-linked glycosylation"/>
    <property type="evidence" value="ECO:0007669"/>
    <property type="project" value="TreeGrafter"/>
</dbReference>
<name>G3AF48_SPAPN</name>
<dbReference type="KEGG" id="spaa:SPAPADRAFT_69954"/>
<keyword evidence="5" id="KW-0808">Transferase</keyword>
<evidence type="ECO:0000256" key="11">
    <source>
        <dbReference type="ARBA" id="ARBA00023180"/>
    </source>
</evidence>
<keyword evidence="11" id="KW-0325">Glycoprotein</keyword>
<evidence type="ECO:0000256" key="10">
    <source>
        <dbReference type="ARBA" id="ARBA00023136"/>
    </source>
</evidence>
<keyword evidence="4" id="KW-0328">Glycosyltransferase</keyword>
<dbReference type="InParanoid" id="G3AF48"/>
<gene>
    <name evidence="12" type="ORF">SPAPADRAFT_69954</name>
</gene>
<evidence type="ECO:0000256" key="9">
    <source>
        <dbReference type="ARBA" id="ARBA00023034"/>
    </source>
</evidence>
<keyword evidence="8" id="KW-1133">Transmembrane helix</keyword>
<reference evidence="12 13" key="1">
    <citation type="journal article" date="2011" name="Proc. Natl. Acad. Sci. U.S.A.">
        <title>Comparative genomics of xylose-fermenting fungi for enhanced biofuel production.</title>
        <authorList>
            <person name="Wohlbach D.J."/>
            <person name="Kuo A."/>
            <person name="Sato T.K."/>
            <person name="Potts K.M."/>
            <person name="Salamov A.A."/>
            <person name="LaButti K.M."/>
            <person name="Sun H."/>
            <person name="Clum A."/>
            <person name="Pangilinan J.L."/>
            <person name="Lindquist E.A."/>
            <person name="Lucas S."/>
            <person name="Lapidus A."/>
            <person name="Jin M."/>
            <person name="Gunawan C."/>
            <person name="Balan V."/>
            <person name="Dale B.E."/>
            <person name="Jeffries T.W."/>
            <person name="Zinkel R."/>
            <person name="Barry K.W."/>
            <person name="Grigoriev I.V."/>
            <person name="Gasch A.P."/>
        </authorList>
    </citation>
    <scope>NUCLEOTIDE SEQUENCE [LARGE SCALE GENOMIC DNA]</scope>
    <source>
        <strain evidence="13">NRRL Y-27907 / 11-Y1</strain>
    </source>
</reference>
<dbReference type="RefSeq" id="XP_007373236.1">
    <property type="nucleotide sequence ID" value="XM_007373174.1"/>
</dbReference>
<evidence type="ECO:0008006" key="14">
    <source>
        <dbReference type="Google" id="ProtNLM"/>
    </source>
</evidence>
<accession>G3AF48</accession>
<dbReference type="eggNOG" id="ENOG502RZ48">
    <property type="taxonomic scope" value="Eukaryota"/>
</dbReference>
<dbReference type="SUPFAM" id="SSF53448">
    <property type="entry name" value="Nucleotide-diphospho-sugar transferases"/>
    <property type="match status" value="1"/>
</dbReference>
<protein>
    <recommendedName>
        <fullName evidence="14">Alpha-1,3-mannosyltransferase</fullName>
    </recommendedName>
</protein>
<keyword evidence="10" id="KW-0472">Membrane</keyword>
<keyword evidence="9" id="KW-0333">Golgi apparatus</keyword>
<dbReference type="HOGENOM" id="CLU_015387_0_1_1"/>
<dbReference type="EMBL" id="GL996499">
    <property type="protein sequence ID" value="EGW35824.1"/>
    <property type="molecule type" value="Genomic_DNA"/>
</dbReference>
<evidence type="ECO:0000256" key="2">
    <source>
        <dbReference type="ARBA" id="ARBA00004922"/>
    </source>
</evidence>
<evidence type="ECO:0000256" key="6">
    <source>
        <dbReference type="ARBA" id="ARBA00022692"/>
    </source>
</evidence>
<dbReference type="InterPro" id="IPR029044">
    <property type="entry name" value="Nucleotide-diphossugar_trans"/>
</dbReference>
<dbReference type="GO" id="GO:0000139">
    <property type="term" value="C:Golgi membrane"/>
    <property type="evidence" value="ECO:0007669"/>
    <property type="project" value="UniProtKB-SubCell"/>
</dbReference>
<sequence>MIYSLIRIFLGLIFPISTVGSSLVVVSQLKQELVDKRSSVYDIMLQNHNIDSILSLDFNQRCDLYFKTLYSIDPNYSFDANDDFAPQFNSPDFARFKREMGANKNEDTIRREYKKANFVRHQPKIRDTISILRVFNKCYIGPKDQHFQNQKPLTENNEALLKDNSIDLFKGSHTFEKRIYPWLSGEAPIYEDWTGKTYFDVPGAPEPISLNPYWFNRFQEKFNGRGIVLTIGEKHIENTERLIRVLRALKNKYPIQILVDEDFSLESKQRILAAARDDFTQLPFSYNKVASILGNNYWTPGEGLPRQDIWFVNIKNSIVPAYWPRFNGFTKKLLANIFNSFEEFMLIDCDSVILESPEFFFKIKEYQDTGAYFFKDRSSEFRGKDSINFFKSLGPSIIDNLMFDIPMMTSHTLNREFFKGLGHYMESGLVLFNKKQHFRSLLMMLQLSFFEPVNREVYGEKEYYWLGMAFDGDESYEFEPNFAAAIGNFSKEDEPTKEICSSHPAHLSAHDGHLLWINSGFRFCERAKMVDYNKEASIGARFSNDPVELRSIFESLLRPSHGIIPPIPPTFTYMRNRDNQPSRGWVPDRRYCRSKLYCAYSRIGGDDNPEFGQIITFNDTAKDIMAYYGDVWLSL</sequence>
<dbReference type="FunCoup" id="G3AF48">
    <property type="interactions" value="90"/>
</dbReference>
<keyword evidence="6" id="KW-0812">Transmembrane</keyword>
<comment type="similarity">
    <text evidence="3">Belongs to the MNN1/MNT family.</text>
</comment>
<evidence type="ECO:0000256" key="4">
    <source>
        <dbReference type="ARBA" id="ARBA00022676"/>
    </source>
</evidence>
<proteinExistence type="inferred from homology"/>
<dbReference type="GO" id="GO:0000033">
    <property type="term" value="F:alpha-1,3-mannosyltransferase activity"/>
    <property type="evidence" value="ECO:0007669"/>
    <property type="project" value="TreeGrafter"/>
</dbReference>
<dbReference type="UniPathway" id="UPA00378"/>
<comment type="subcellular location">
    <subcellularLocation>
        <location evidence="1">Golgi apparatus membrane</location>
        <topology evidence="1">Single-pass type II membrane protein</topology>
    </subcellularLocation>
</comment>
<dbReference type="AlphaFoldDB" id="G3AF48"/>
<evidence type="ECO:0000256" key="7">
    <source>
        <dbReference type="ARBA" id="ARBA00022968"/>
    </source>
</evidence>
<dbReference type="Proteomes" id="UP000000709">
    <property type="component" value="Unassembled WGS sequence"/>
</dbReference>
<organism evidence="13">
    <name type="scientific">Spathaspora passalidarum (strain NRRL Y-27907 / 11-Y1)</name>
    <dbReference type="NCBI Taxonomy" id="619300"/>
    <lineage>
        <taxon>Eukaryota</taxon>
        <taxon>Fungi</taxon>
        <taxon>Dikarya</taxon>
        <taxon>Ascomycota</taxon>
        <taxon>Saccharomycotina</taxon>
        <taxon>Pichiomycetes</taxon>
        <taxon>Debaryomycetaceae</taxon>
        <taxon>Spathaspora</taxon>
    </lineage>
</organism>
<evidence type="ECO:0000256" key="5">
    <source>
        <dbReference type="ARBA" id="ARBA00022679"/>
    </source>
</evidence>
<dbReference type="OrthoDB" id="430354at2759"/>
<dbReference type="GO" id="GO:0046354">
    <property type="term" value="P:mannan biosynthetic process"/>
    <property type="evidence" value="ECO:0007669"/>
    <property type="project" value="UniProtKB-ARBA"/>
</dbReference>
<evidence type="ECO:0000256" key="3">
    <source>
        <dbReference type="ARBA" id="ARBA00009105"/>
    </source>
</evidence>
<dbReference type="OMA" id="MYCAFIG"/>
<evidence type="ECO:0000256" key="1">
    <source>
        <dbReference type="ARBA" id="ARBA00004323"/>
    </source>
</evidence>
<keyword evidence="7" id="KW-0735">Signal-anchor</keyword>